<proteinExistence type="predicted"/>
<dbReference type="SMART" id="SM00671">
    <property type="entry name" value="SEL1"/>
    <property type="match status" value="2"/>
</dbReference>
<reference evidence="1" key="1">
    <citation type="submission" date="2022-07" db="EMBL/GenBank/DDBJ databases">
        <title>Genome analysis of Parmales, a sister group of diatoms, reveals the evolutionary specialization of diatoms from phago-mixotrophs to photoautotrophs.</title>
        <authorList>
            <person name="Ban H."/>
            <person name="Sato S."/>
            <person name="Yoshikawa S."/>
            <person name="Kazumasa Y."/>
            <person name="Nakamura Y."/>
            <person name="Ichinomiya M."/>
            <person name="Saitoh K."/>
            <person name="Sato N."/>
            <person name="Blanc-Mathieu R."/>
            <person name="Endo H."/>
            <person name="Kuwata A."/>
            <person name="Ogata H."/>
        </authorList>
    </citation>
    <scope>NUCLEOTIDE SEQUENCE</scope>
</reference>
<dbReference type="AlphaFoldDB" id="A0A9W6Z6I0"/>
<dbReference type="Pfam" id="PF08238">
    <property type="entry name" value="Sel1"/>
    <property type="match status" value="2"/>
</dbReference>
<gene>
    <name evidence="1" type="ORF">TrRE_jg13342</name>
</gene>
<keyword evidence="2" id="KW-1185">Reference proteome</keyword>
<name>A0A9W6Z6I0_9STRA</name>
<sequence>MLNKRWKDEQAEWDQINQRSMSGDAVAMCDVGWSHHQGLAPTSNPTVYSPPDVPKALKCYELSASKGYSPAAGLLGDIYFYGEGASVPADPEKAKAWLEKVEELTSEDEPEDAYLRGKGMQKLGIIAHRKGEREEAGRRFNESTALMSKHLNGNWGFILPHDPPGLWEFLNAEQEILEDTPKLAQNLNGFAVAPGFKGGLDAAVQLRAFTNRVRSTEANDGEWAVRYQMECLERFDEGGEGAWGVTYLESYMRIMGHPALQSSLRGIASAGLTPKVAVLGSALGNQAVWGSLAFGFQGVGYDVLECAVAKAEEIVGGLKGEAGEAAKERAKFERRDVADGVDMEGVNVVWSNDHEWNEEAQRKVEKIAFEGLQEGGGLVLYRAPLERKLAWREGVRIKVPTSWNPEKTVFLLLK</sequence>
<dbReference type="OrthoDB" id="191807at2759"/>
<dbReference type="Gene3D" id="1.25.40.10">
    <property type="entry name" value="Tetratricopeptide repeat domain"/>
    <property type="match status" value="1"/>
</dbReference>
<comment type="caution">
    <text evidence="1">The sequence shown here is derived from an EMBL/GenBank/DDBJ whole genome shotgun (WGS) entry which is preliminary data.</text>
</comment>
<dbReference type="Proteomes" id="UP001165082">
    <property type="component" value="Unassembled WGS sequence"/>
</dbReference>
<organism evidence="1 2">
    <name type="scientific">Triparma retinervis</name>
    <dbReference type="NCBI Taxonomy" id="2557542"/>
    <lineage>
        <taxon>Eukaryota</taxon>
        <taxon>Sar</taxon>
        <taxon>Stramenopiles</taxon>
        <taxon>Ochrophyta</taxon>
        <taxon>Bolidophyceae</taxon>
        <taxon>Parmales</taxon>
        <taxon>Triparmaceae</taxon>
        <taxon>Triparma</taxon>
    </lineage>
</organism>
<accession>A0A9W6Z6I0</accession>
<dbReference type="InterPro" id="IPR011990">
    <property type="entry name" value="TPR-like_helical_dom_sf"/>
</dbReference>
<evidence type="ECO:0000313" key="1">
    <source>
        <dbReference type="EMBL" id="GMH46666.1"/>
    </source>
</evidence>
<evidence type="ECO:0000313" key="2">
    <source>
        <dbReference type="Proteomes" id="UP001165082"/>
    </source>
</evidence>
<dbReference type="InterPro" id="IPR006597">
    <property type="entry name" value="Sel1-like"/>
</dbReference>
<protein>
    <submittedName>
        <fullName evidence="1">Uncharacterized protein</fullName>
    </submittedName>
</protein>
<dbReference type="EMBL" id="BRXZ01000531">
    <property type="protein sequence ID" value="GMH46666.1"/>
    <property type="molecule type" value="Genomic_DNA"/>
</dbReference>
<dbReference type="SUPFAM" id="SSF81901">
    <property type="entry name" value="HCP-like"/>
    <property type="match status" value="1"/>
</dbReference>